<dbReference type="PANTHER" id="PTHR34408">
    <property type="entry name" value="FAMILY PROTEIN, PUTATIVE-RELATED"/>
    <property type="match status" value="1"/>
</dbReference>
<protein>
    <submittedName>
        <fullName evidence="3">SH3 domain-containing protein</fullName>
    </submittedName>
</protein>
<dbReference type="InterPro" id="IPR052354">
    <property type="entry name" value="Cell_Wall_Dynamics_Protein"/>
</dbReference>
<gene>
    <name evidence="3" type="ORF">G3256_10845</name>
</gene>
<dbReference type="EMBL" id="CP048788">
    <property type="protein sequence ID" value="QJF51621.1"/>
    <property type="molecule type" value="Genomic_DNA"/>
</dbReference>
<dbReference type="PROSITE" id="PS51781">
    <property type="entry name" value="SH3B"/>
    <property type="match status" value="1"/>
</dbReference>
<proteinExistence type="predicted"/>
<evidence type="ECO:0000256" key="1">
    <source>
        <dbReference type="SAM" id="SignalP"/>
    </source>
</evidence>
<feature type="chain" id="PRO_5032938040" evidence="1">
    <location>
        <begin position="31"/>
        <end position="390"/>
    </location>
</feature>
<dbReference type="KEGG" id="rpon:G3256_10845"/>
<keyword evidence="1" id="KW-0732">Signal</keyword>
<evidence type="ECO:0000259" key="2">
    <source>
        <dbReference type="PROSITE" id="PS51781"/>
    </source>
</evidence>
<feature type="domain" description="SH3b" evidence="2">
    <location>
        <begin position="158"/>
        <end position="227"/>
    </location>
</feature>
<reference evidence="3 4" key="1">
    <citation type="submission" date="2020-02" db="EMBL/GenBank/DDBJ databases">
        <title>Genome sequence of Roseobacter ponti.</title>
        <authorList>
            <person name="Hollensteiner J."/>
            <person name="Schneider D."/>
            <person name="Poehlein A."/>
            <person name="Daniel R."/>
        </authorList>
    </citation>
    <scope>NUCLEOTIDE SEQUENCE [LARGE SCALE GENOMIC DNA]</scope>
    <source>
        <strain evidence="3 4">DSM 106830</strain>
    </source>
</reference>
<name>A0A858SVV9_9RHOB</name>
<dbReference type="Gene3D" id="2.30.30.40">
    <property type="entry name" value="SH3 Domains"/>
    <property type="match status" value="2"/>
</dbReference>
<keyword evidence="4" id="KW-1185">Reference proteome</keyword>
<dbReference type="RefSeq" id="WP_169640838.1">
    <property type="nucleotide sequence ID" value="NZ_CP048788.1"/>
</dbReference>
<evidence type="ECO:0000313" key="4">
    <source>
        <dbReference type="Proteomes" id="UP000503308"/>
    </source>
</evidence>
<dbReference type="AlphaFoldDB" id="A0A858SVV9"/>
<dbReference type="Gene3D" id="2.60.120.380">
    <property type="match status" value="1"/>
</dbReference>
<dbReference type="Pfam" id="PF08239">
    <property type="entry name" value="SH3_3"/>
    <property type="match status" value="2"/>
</dbReference>
<feature type="signal peptide" evidence="1">
    <location>
        <begin position="1"/>
        <end position="30"/>
    </location>
</feature>
<sequence length="390" mass="41544">MTRATNFLPVIPALLLVILTLCATSTVAQAPRVERVSFDPGTSGTVIDDSIRGYQIVDYVLSVSAGQRMVVDMTTNNASSYFNVTGDGARAAVHVGSADGMHFDSTLPSGGDWVIRVYLTRNAAQRDEQADFTLSVHVGGAIHMPTDSDFADSDAGGPDYWQVTGASTLNVRRGPSTSAAVIARAHRGQVLRNLGCQTTANNRWCHVQSQNNLINGWAAGRYLTEGSAPGNVATADREPEFEVDAMGPDFWEVTRVPAGDKLNIRSGPSTRYSIVASARNGALFRNLGCRGLGAKRWCHVQTPEGKYDGWASGAFLREGAQQPSDNTPITIPSGSSVGPDLHLRGTGEMEVRWPGGCTVLYNPGGQQINAGSTCSQAQLLGSALIVKRFM</sequence>
<evidence type="ECO:0000313" key="3">
    <source>
        <dbReference type="EMBL" id="QJF51621.1"/>
    </source>
</evidence>
<dbReference type="SMART" id="SM00287">
    <property type="entry name" value="SH3b"/>
    <property type="match status" value="2"/>
</dbReference>
<dbReference type="PANTHER" id="PTHR34408:SF1">
    <property type="entry name" value="GLYCOSYL HYDROLASE FAMILY 19 DOMAIN-CONTAINING PROTEIN HI_1415"/>
    <property type="match status" value="1"/>
</dbReference>
<organism evidence="3 4">
    <name type="scientific">Roseobacter ponti</name>
    <dbReference type="NCBI Taxonomy" id="1891787"/>
    <lineage>
        <taxon>Bacteria</taxon>
        <taxon>Pseudomonadati</taxon>
        <taxon>Pseudomonadota</taxon>
        <taxon>Alphaproteobacteria</taxon>
        <taxon>Rhodobacterales</taxon>
        <taxon>Roseobacteraceae</taxon>
        <taxon>Roseobacter</taxon>
    </lineage>
</organism>
<dbReference type="InterPro" id="IPR003646">
    <property type="entry name" value="SH3-like_bac-type"/>
</dbReference>
<accession>A0A858SVV9</accession>
<dbReference type="Proteomes" id="UP000503308">
    <property type="component" value="Chromosome"/>
</dbReference>